<sequence length="358" mass="39110">MEKLVIILGFFFAGAIFSVCSLPKDKVPTGKNVSTHVLKNKLAIFSLGNIVPYAGINDLVNSTVEGMRPDLPDPLVLEDPLNLNLTEDIINGTLDIQDIRVTGLKGLLVPYLLLVMPTFLLHFEFVVPVIEINAQYKTDIDLLGLLNVYGNGSARIALNNVQLKGTTVVSLSPSMSMKDLDIEVRLQSVDVDIQGLLYDEGFSSFASGLITLLAEWLIVPYVNNNASAIGDIVGPILEDVINGLLSGTTTVDPDTHNRLKHKNLNPASLVTASRFNYSRKRDLTRLIESLSTPVDSTGAKKLPFWGSHWNAADCPSWAWVDLINGSVSRNKRAPIQETLKTANGVSNLRMNKTDMGGW</sequence>
<dbReference type="PANTHER" id="PTHR11008:SF29">
    <property type="entry name" value="IP17226P"/>
    <property type="match status" value="1"/>
</dbReference>
<dbReference type="EMBL" id="JALNTZ010000007">
    <property type="protein sequence ID" value="KAJ3645415.1"/>
    <property type="molecule type" value="Genomic_DNA"/>
</dbReference>
<evidence type="ECO:0000313" key="2">
    <source>
        <dbReference type="EMBL" id="KAJ3645415.1"/>
    </source>
</evidence>
<feature type="chain" id="PRO_5041423282" evidence="1">
    <location>
        <begin position="22"/>
        <end position="358"/>
    </location>
</feature>
<keyword evidence="3" id="KW-1185">Reference proteome</keyword>
<dbReference type="GO" id="GO:0005615">
    <property type="term" value="C:extracellular space"/>
    <property type="evidence" value="ECO:0007669"/>
    <property type="project" value="TreeGrafter"/>
</dbReference>
<dbReference type="PANTHER" id="PTHR11008">
    <property type="entry name" value="PROTEIN TAKEOUT-LIKE PROTEIN"/>
    <property type="match status" value="1"/>
</dbReference>
<reference evidence="2" key="1">
    <citation type="journal article" date="2023" name="G3 (Bethesda)">
        <title>Whole genome assemblies of Zophobas morio and Tenebrio molitor.</title>
        <authorList>
            <person name="Kaur S."/>
            <person name="Stinson S.A."/>
            <person name="diCenzo G.C."/>
        </authorList>
    </citation>
    <scope>NUCLEOTIDE SEQUENCE</scope>
    <source>
        <strain evidence="2">QUZm001</strain>
    </source>
</reference>
<dbReference type="InterPro" id="IPR038606">
    <property type="entry name" value="To_sf"/>
</dbReference>
<accession>A0AA38HWH1</accession>
<evidence type="ECO:0000256" key="1">
    <source>
        <dbReference type="SAM" id="SignalP"/>
    </source>
</evidence>
<dbReference type="Pfam" id="PF06585">
    <property type="entry name" value="JHBP"/>
    <property type="match status" value="1"/>
</dbReference>
<dbReference type="InterPro" id="IPR010562">
    <property type="entry name" value="Haemolymph_juvenile_hormone-bd"/>
</dbReference>
<gene>
    <name evidence="2" type="ORF">Zmor_023074</name>
</gene>
<organism evidence="2 3">
    <name type="scientific">Zophobas morio</name>
    <dbReference type="NCBI Taxonomy" id="2755281"/>
    <lineage>
        <taxon>Eukaryota</taxon>
        <taxon>Metazoa</taxon>
        <taxon>Ecdysozoa</taxon>
        <taxon>Arthropoda</taxon>
        <taxon>Hexapoda</taxon>
        <taxon>Insecta</taxon>
        <taxon>Pterygota</taxon>
        <taxon>Neoptera</taxon>
        <taxon>Endopterygota</taxon>
        <taxon>Coleoptera</taxon>
        <taxon>Polyphaga</taxon>
        <taxon>Cucujiformia</taxon>
        <taxon>Tenebrionidae</taxon>
        <taxon>Zophobas</taxon>
    </lineage>
</organism>
<proteinExistence type="predicted"/>
<evidence type="ECO:0000313" key="3">
    <source>
        <dbReference type="Proteomes" id="UP001168821"/>
    </source>
</evidence>
<dbReference type="AlphaFoldDB" id="A0AA38HWH1"/>
<feature type="signal peptide" evidence="1">
    <location>
        <begin position="1"/>
        <end position="21"/>
    </location>
</feature>
<dbReference type="Gene3D" id="3.15.10.30">
    <property type="entry name" value="Haemolymph juvenile hormone binding protein"/>
    <property type="match status" value="1"/>
</dbReference>
<dbReference type="SMART" id="SM00700">
    <property type="entry name" value="JHBP"/>
    <property type="match status" value="1"/>
</dbReference>
<keyword evidence="1" id="KW-0732">Signal</keyword>
<comment type="caution">
    <text evidence="2">The sequence shown here is derived from an EMBL/GenBank/DDBJ whole genome shotgun (WGS) entry which is preliminary data.</text>
</comment>
<dbReference type="Proteomes" id="UP001168821">
    <property type="component" value="Unassembled WGS sequence"/>
</dbReference>
<protein>
    <submittedName>
        <fullName evidence="2">Uncharacterized protein</fullName>
    </submittedName>
</protein>
<name>A0AA38HWH1_9CUCU</name>